<dbReference type="AlphaFoldDB" id="A0A1G7X8U0"/>
<dbReference type="PRINTS" id="PR00150">
    <property type="entry name" value="PEPCARBXLASE"/>
</dbReference>
<dbReference type="STRING" id="104663.SAMN04488121_106352"/>
<dbReference type="SUPFAM" id="SSF51621">
    <property type="entry name" value="Phosphoenolpyruvate/pyruvate domain"/>
    <property type="match status" value="1"/>
</dbReference>
<dbReference type="InterPro" id="IPR015813">
    <property type="entry name" value="Pyrv/PenolPyrv_kinase-like_dom"/>
</dbReference>
<gene>
    <name evidence="3" type="ORF">SAMN04488121_106352</name>
</gene>
<evidence type="ECO:0000256" key="1">
    <source>
        <dbReference type="ARBA" id="ARBA00003670"/>
    </source>
</evidence>
<dbReference type="PANTHER" id="PTHR30523:SF6">
    <property type="entry name" value="PHOSPHOENOLPYRUVATE CARBOXYLASE"/>
    <property type="match status" value="1"/>
</dbReference>
<organism evidence="3 4">
    <name type="scientific">Chitinophaga filiformis</name>
    <name type="common">Myxococcus filiformis</name>
    <name type="synonym">Flexibacter filiformis</name>
    <dbReference type="NCBI Taxonomy" id="104663"/>
    <lineage>
        <taxon>Bacteria</taxon>
        <taxon>Pseudomonadati</taxon>
        <taxon>Bacteroidota</taxon>
        <taxon>Chitinophagia</taxon>
        <taxon>Chitinophagales</taxon>
        <taxon>Chitinophagaceae</taxon>
        <taxon>Chitinophaga</taxon>
    </lineage>
</organism>
<dbReference type="RefSeq" id="WP_089835395.1">
    <property type="nucleotide sequence ID" value="NZ_FNBN01000006.1"/>
</dbReference>
<reference evidence="3 4" key="1">
    <citation type="submission" date="2016-10" db="EMBL/GenBank/DDBJ databases">
        <authorList>
            <person name="de Groot N.N."/>
        </authorList>
    </citation>
    <scope>NUCLEOTIDE SEQUENCE [LARGE SCALE GENOMIC DNA]</scope>
    <source>
        <strain evidence="3 4">DSM 527</strain>
    </source>
</reference>
<name>A0A1G7X8U0_CHIFI</name>
<sequence>MEAPVNNTLQLFKNLVGTKFQLYNSLFTALPFHKVERTGVFLSLFLIHCEEGYEKEKSPQEILNSYFQQYTSCSNEQQKLDLMFRFVQYAERQVVLFDALEDAAFRNIHDMHGTGSLSHLQSEIIAEQAEEKLAKKLQDFSVRLVLTAHPTQFYPGSVLTIINDLSRALINDNTAQVNSYLQQLGKTPFFKKEKPTPYDEAISLLWFLENTFYPAAGRIISKLKAQFPSSINSSNPVIRMGFWPGGDRDGNPFVNADITLRVAEALRGGILKCYYLDVRRLKRRLTFKGIEQELAALEQQLYNNLFIPGHKTNISQKDILDTLARIRIVLIEENNALFLNLLDDLVSRVELFGLFFATLDIRQDSSVHGPLLDAVAANSDLLPSNYASLSEAEKINSLLNIKGALNPDVLKDPLHKDTIATIAGVKEIQQNNGEFGCHRYIISHSMNALNVIEVYGMFLLAGWQKESMSIDIVPLFETIDDLRQAGNVMRELYDNAAYREHLRQRSNKQTIMLGFSDGTKDGGYLMANWSIHKAKQELTRISREYDIDVVFFDGRGGPPARGGGKTHQFYASMGHDIANEEIQLTIQGQTISSNFGTVDSAQFNIEQLVHAGIANEIFSSREVTLTDEEDAILQELADEGFKSFNKLKLHPDFLDYLDFASPLRYYAETNIGSRPSKRNAAAKLNLNDLRAVPYVGAWSQLKQNVPGYYGVGAALEALDKAGKWDAVEKLYKNSLFFRTLLDNCQMAMKKSYFPLTAAYGKHPRFGEVWNMIHDEYKRTRDYIVRLTGQTELMSASPVDQLSIQMRERIVLPLLTVQQGALARIRELNEAGNGDGLKETYEKLVVRCSFGIINAGRNSA</sequence>
<dbReference type="GO" id="GO:0008964">
    <property type="term" value="F:phosphoenolpyruvate carboxylase activity"/>
    <property type="evidence" value="ECO:0007669"/>
    <property type="project" value="InterPro"/>
</dbReference>
<dbReference type="GO" id="GO:0006099">
    <property type="term" value="P:tricarboxylic acid cycle"/>
    <property type="evidence" value="ECO:0007669"/>
    <property type="project" value="InterPro"/>
</dbReference>
<protein>
    <recommendedName>
        <fullName evidence="2">Phosphoenolpyruvate carboxylase</fullName>
    </recommendedName>
</protein>
<evidence type="ECO:0000256" key="2">
    <source>
        <dbReference type="ARBA" id="ARBA00022419"/>
    </source>
</evidence>
<dbReference type="EMBL" id="FNBN01000006">
    <property type="protein sequence ID" value="SDG80649.1"/>
    <property type="molecule type" value="Genomic_DNA"/>
</dbReference>
<keyword evidence="3" id="KW-0670">Pyruvate</keyword>
<accession>A0A1G7X8U0</accession>
<dbReference type="Proteomes" id="UP000199045">
    <property type="component" value="Unassembled WGS sequence"/>
</dbReference>
<dbReference type="InterPro" id="IPR021135">
    <property type="entry name" value="PEP_COase"/>
</dbReference>
<comment type="function">
    <text evidence="1">Forms oxaloacetate, a four-carbon dicarboxylic acid source for the tricarboxylic acid cycle.</text>
</comment>
<dbReference type="GO" id="GO:0015977">
    <property type="term" value="P:carbon fixation"/>
    <property type="evidence" value="ECO:0007669"/>
    <property type="project" value="InterPro"/>
</dbReference>
<dbReference type="Pfam" id="PF00311">
    <property type="entry name" value="PEPcase"/>
    <property type="match status" value="2"/>
</dbReference>
<dbReference type="OrthoDB" id="9768133at2"/>
<evidence type="ECO:0000313" key="4">
    <source>
        <dbReference type="Proteomes" id="UP000199045"/>
    </source>
</evidence>
<proteinExistence type="predicted"/>
<dbReference type="GO" id="GO:0005829">
    <property type="term" value="C:cytosol"/>
    <property type="evidence" value="ECO:0007669"/>
    <property type="project" value="TreeGrafter"/>
</dbReference>
<dbReference type="PANTHER" id="PTHR30523">
    <property type="entry name" value="PHOSPHOENOLPYRUVATE CARBOXYLASE"/>
    <property type="match status" value="1"/>
</dbReference>
<evidence type="ECO:0000313" key="3">
    <source>
        <dbReference type="EMBL" id="SDG80649.1"/>
    </source>
</evidence>